<evidence type="ECO:0000313" key="1">
    <source>
        <dbReference type="EMBL" id="VFJ94988.1"/>
    </source>
</evidence>
<organism evidence="1">
    <name type="scientific">Candidatus Kentrum sp. LFY</name>
    <dbReference type="NCBI Taxonomy" id="2126342"/>
    <lineage>
        <taxon>Bacteria</taxon>
        <taxon>Pseudomonadati</taxon>
        <taxon>Pseudomonadota</taxon>
        <taxon>Gammaproteobacteria</taxon>
        <taxon>Candidatus Kentrum</taxon>
    </lineage>
</organism>
<reference evidence="1" key="1">
    <citation type="submission" date="2019-02" db="EMBL/GenBank/DDBJ databases">
        <authorList>
            <person name="Gruber-Vodicka R. H."/>
            <person name="Seah K. B. B."/>
        </authorList>
    </citation>
    <scope>NUCLEOTIDE SEQUENCE</scope>
    <source>
        <strain evidence="1">BECK_M7</strain>
    </source>
</reference>
<dbReference type="EMBL" id="CAADFF010000064">
    <property type="protein sequence ID" value="VFJ94988.1"/>
    <property type="molecule type" value="Genomic_DNA"/>
</dbReference>
<protein>
    <submittedName>
        <fullName evidence="1">Uncharacterized protein</fullName>
    </submittedName>
</protein>
<sequence>MEPLGHATVGEDVGEKEFSSRFQYAKDLTEHRPFVEGEVQDAIGHDDIDRIVIDSQCPKILHITLAKIFPKLQLPHHGLPSWSLGAREIIFIFTDFVPLVPSRSQGLCLSSRAVCPVQGQGSRHS</sequence>
<accession>A0A450UR13</accession>
<gene>
    <name evidence="1" type="ORF">BECKLFY1418B_GA0070995_106418</name>
</gene>
<name>A0A450UR13_9GAMM</name>
<dbReference type="AlphaFoldDB" id="A0A450UR13"/>
<proteinExistence type="predicted"/>